<dbReference type="GO" id="GO:0005484">
    <property type="term" value="F:SNAP receptor activity"/>
    <property type="evidence" value="ECO:0007669"/>
    <property type="project" value="TreeGrafter"/>
</dbReference>
<dbReference type="SUPFAM" id="SSF47661">
    <property type="entry name" value="t-snare proteins"/>
    <property type="match status" value="1"/>
</dbReference>
<dbReference type="GO" id="GO:0005886">
    <property type="term" value="C:plasma membrane"/>
    <property type="evidence" value="ECO:0007669"/>
    <property type="project" value="TreeGrafter"/>
</dbReference>
<name>A0A8H7QVH3_9FUNG</name>
<dbReference type="AlphaFoldDB" id="A0A8H7QVH3"/>
<dbReference type="Pfam" id="PF05739">
    <property type="entry name" value="SNARE"/>
    <property type="match status" value="1"/>
</dbReference>
<dbReference type="Proteomes" id="UP000650833">
    <property type="component" value="Unassembled WGS sequence"/>
</dbReference>
<dbReference type="PROSITE" id="PS50192">
    <property type="entry name" value="T_SNARE"/>
    <property type="match status" value="1"/>
</dbReference>
<proteinExistence type="inferred from homology"/>
<feature type="compositionally biased region" description="Pro residues" evidence="7">
    <location>
        <begin position="51"/>
        <end position="63"/>
    </location>
</feature>
<dbReference type="InterPro" id="IPR006011">
    <property type="entry name" value="Syntaxin_N"/>
</dbReference>
<feature type="compositionally biased region" description="Basic and acidic residues" evidence="7">
    <location>
        <begin position="1"/>
        <end position="12"/>
    </location>
</feature>
<gene>
    <name evidence="10" type="ORF">INT46_007108</name>
</gene>
<evidence type="ECO:0000256" key="3">
    <source>
        <dbReference type="ARBA" id="ARBA00022692"/>
    </source>
</evidence>
<dbReference type="GO" id="GO:0006887">
    <property type="term" value="P:exocytosis"/>
    <property type="evidence" value="ECO:0007669"/>
    <property type="project" value="TreeGrafter"/>
</dbReference>
<evidence type="ECO:0000256" key="6">
    <source>
        <dbReference type="ARBA" id="ARBA00023136"/>
    </source>
</evidence>
<feature type="domain" description="T-SNARE coiled-coil homology" evidence="9">
    <location>
        <begin position="271"/>
        <end position="333"/>
    </location>
</feature>
<evidence type="ECO:0000256" key="4">
    <source>
        <dbReference type="ARBA" id="ARBA00022989"/>
    </source>
</evidence>
<evidence type="ECO:0000256" key="1">
    <source>
        <dbReference type="ARBA" id="ARBA00004211"/>
    </source>
</evidence>
<keyword evidence="5" id="KW-0175">Coiled coil</keyword>
<comment type="caution">
    <text evidence="10">The sequence shown here is derived from an EMBL/GenBank/DDBJ whole genome shotgun (WGS) entry which is preliminary data.</text>
</comment>
<dbReference type="GO" id="GO:0000149">
    <property type="term" value="F:SNARE binding"/>
    <property type="evidence" value="ECO:0007669"/>
    <property type="project" value="TreeGrafter"/>
</dbReference>
<keyword evidence="3 8" id="KW-0812">Transmembrane</keyword>
<evidence type="ECO:0000256" key="7">
    <source>
        <dbReference type="SAM" id="MobiDB-lite"/>
    </source>
</evidence>
<dbReference type="InterPro" id="IPR045242">
    <property type="entry name" value="Syntaxin"/>
</dbReference>
<dbReference type="GO" id="GO:0006906">
    <property type="term" value="P:vesicle fusion"/>
    <property type="evidence" value="ECO:0007669"/>
    <property type="project" value="TreeGrafter"/>
</dbReference>
<dbReference type="SMART" id="SM00397">
    <property type="entry name" value="t_SNARE"/>
    <property type="match status" value="1"/>
</dbReference>
<dbReference type="GO" id="GO:0012505">
    <property type="term" value="C:endomembrane system"/>
    <property type="evidence" value="ECO:0007669"/>
    <property type="project" value="TreeGrafter"/>
</dbReference>
<keyword evidence="6 8" id="KW-0472">Membrane</keyword>
<dbReference type="InterPro" id="IPR010989">
    <property type="entry name" value="SNARE"/>
</dbReference>
<dbReference type="GO" id="GO:0006886">
    <property type="term" value="P:intracellular protein transport"/>
    <property type="evidence" value="ECO:0007669"/>
    <property type="project" value="TreeGrafter"/>
</dbReference>
<sequence>MSYSFSRDRTAELRGSGQLNNNISNENDDNDNFGPNRRPMGTTNPYLQQPPSAPQPAELPPQQKPHDWGYSRHENTERESYEMRNQQQQQQQQQQKEEALAMNDLSTTSGFFDQIDRLKYDVDSINTRVDQIGNLHNTALTSFNEQQSKQTAKELEKIKIETQQKNTMIKNKIQELENSNGTLPNTPDTQMRRSQTAALKKRFLDTIQRYQDVERNYQIKYRQRIERQIRIVKPDASQDEVDDIIDADNTPQVFAQSLMNASRQGQSKAVLSEVQTRHDDIKHIEKTIVELHQLFMDMQMMVEQQGEVLNTVEHNADDTVVQLNEGNTQLSRAIALAKSTRAKKWCCFFLCIGICVMIAILVWWFAFGHVGVGGSSSNNNNSSNNSTST</sequence>
<evidence type="ECO:0000256" key="8">
    <source>
        <dbReference type="SAM" id="Phobius"/>
    </source>
</evidence>
<dbReference type="CDD" id="cd15848">
    <property type="entry name" value="SNARE_syntaxin1-like"/>
    <property type="match status" value="1"/>
</dbReference>
<dbReference type="GO" id="GO:0048278">
    <property type="term" value="P:vesicle docking"/>
    <property type="evidence" value="ECO:0007669"/>
    <property type="project" value="TreeGrafter"/>
</dbReference>
<evidence type="ECO:0000256" key="2">
    <source>
        <dbReference type="ARBA" id="ARBA00009063"/>
    </source>
</evidence>
<feature type="region of interest" description="Disordered" evidence="7">
    <location>
        <begin position="1"/>
        <end position="99"/>
    </location>
</feature>
<evidence type="ECO:0000256" key="5">
    <source>
        <dbReference type="ARBA" id="ARBA00023054"/>
    </source>
</evidence>
<dbReference type="FunFam" id="1.20.58.70:FF:000008">
    <property type="entry name" value="Syntaxin family protein"/>
    <property type="match status" value="1"/>
</dbReference>
<keyword evidence="4 8" id="KW-1133">Transmembrane helix</keyword>
<evidence type="ECO:0000313" key="10">
    <source>
        <dbReference type="EMBL" id="KAG2199488.1"/>
    </source>
</evidence>
<dbReference type="CDD" id="cd00179">
    <property type="entry name" value="SynN"/>
    <property type="match status" value="1"/>
</dbReference>
<dbReference type="InterPro" id="IPR000727">
    <property type="entry name" value="T_SNARE_dom"/>
</dbReference>
<dbReference type="OrthoDB" id="10255013at2759"/>
<comment type="subcellular location">
    <subcellularLocation>
        <location evidence="1">Membrane</location>
        <topology evidence="1">Single-pass type IV membrane protein</topology>
    </subcellularLocation>
</comment>
<dbReference type="PANTHER" id="PTHR19957:SF307">
    <property type="entry name" value="PROTEIN SSO1-RELATED"/>
    <property type="match status" value="1"/>
</dbReference>
<reference evidence="10" key="1">
    <citation type="submission" date="2020-12" db="EMBL/GenBank/DDBJ databases">
        <title>Metabolic potential, ecology and presence of endohyphal bacteria is reflected in genomic diversity of Mucoromycotina.</title>
        <authorList>
            <person name="Muszewska A."/>
            <person name="Okrasinska A."/>
            <person name="Steczkiewicz K."/>
            <person name="Drgas O."/>
            <person name="Orlowska M."/>
            <person name="Perlinska-Lenart U."/>
            <person name="Aleksandrzak-Piekarczyk T."/>
            <person name="Szatraj K."/>
            <person name="Zielenkiewicz U."/>
            <person name="Pilsyk S."/>
            <person name="Malc E."/>
            <person name="Mieczkowski P."/>
            <person name="Kruszewska J.S."/>
            <person name="Biernat P."/>
            <person name="Pawlowska J."/>
        </authorList>
    </citation>
    <scope>NUCLEOTIDE SEQUENCE</scope>
    <source>
        <strain evidence="10">CBS 226.32</strain>
    </source>
</reference>
<organism evidence="10 11">
    <name type="scientific">Mucor plumbeus</name>
    <dbReference type="NCBI Taxonomy" id="97098"/>
    <lineage>
        <taxon>Eukaryota</taxon>
        <taxon>Fungi</taxon>
        <taxon>Fungi incertae sedis</taxon>
        <taxon>Mucoromycota</taxon>
        <taxon>Mucoromycotina</taxon>
        <taxon>Mucoromycetes</taxon>
        <taxon>Mucorales</taxon>
        <taxon>Mucorineae</taxon>
        <taxon>Mucoraceae</taxon>
        <taxon>Mucor</taxon>
    </lineage>
</organism>
<accession>A0A8H7QVH3</accession>
<feature type="transmembrane region" description="Helical" evidence="8">
    <location>
        <begin position="345"/>
        <end position="366"/>
    </location>
</feature>
<protein>
    <recommendedName>
        <fullName evidence="9">t-SNARE coiled-coil homology domain-containing protein</fullName>
    </recommendedName>
</protein>
<dbReference type="SMART" id="SM00503">
    <property type="entry name" value="SynN"/>
    <property type="match status" value="1"/>
</dbReference>
<evidence type="ECO:0000259" key="9">
    <source>
        <dbReference type="PROSITE" id="PS50192"/>
    </source>
</evidence>
<keyword evidence="11" id="KW-1185">Reference proteome</keyword>
<dbReference type="Gene3D" id="1.20.58.70">
    <property type="match status" value="1"/>
</dbReference>
<evidence type="ECO:0000313" key="11">
    <source>
        <dbReference type="Proteomes" id="UP000650833"/>
    </source>
</evidence>
<dbReference type="PANTHER" id="PTHR19957">
    <property type="entry name" value="SYNTAXIN"/>
    <property type="match status" value="1"/>
</dbReference>
<feature type="compositionally biased region" description="Basic and acidic residues" evidence="7">
    <location>
        <begin position="64"/>
        <end position="82"/>
    </location>
</feature>
<dbReference type="GO" id="GO:0031201">
    <property type="term" value="C:SNARE complex"/>
    <property type="evidence" value="ECO:0007669"/>
    <property type="project" value="TreeGrafter"/>
</dbReference>
<dbReference type="EMBL" id="JAEPRC010000349">
    <property type="protein sequence ID" value="KAG2199488.1"/>
    <property type="molecule type" value="Genomic_DNA"/>
</dbReference>
<dbReference type="Pfam" id="PF00804">
    <property type="entry name" value="Syntaxin"/>
    <property type="match status" value="1"/>
</dbReference>
<comment type="similarity">
    <text evidence="2">Belongs to the syntaxin family.</text>
</comment>